<accession>A0A4P9VT90</accession>
<dbReference type="EMBL" id="ML002178">
    <property type="protein sequence ID" value="RKO82719.1"/>
    <property type="molecule type" value="Genomic_DNA"/>
</dbReference>
<organism evidence="1 2">
    <name type="scientific">Blyttiomyces helicus</name>
    <dbReference type="NCBI Taxonomy" id="388810"/>
    <lineage>
        <taxon>Eukaryota</taxon>
        <taxon>Fungi</taxon>
        <taxon>Fungi incertae sedis</taxon>
        <taxon>Chytridiomycota</taxon>
        <taxon>Chytridiomycota incertae sedis</taxon>
        <taxon>Chytridiomycetes</taxon>
        <taxon>Chytridiomycetes incertae sedis</taxon>
        <taxon>Blyttiomyces</taxon>
    </lineage>
</organism>
<sequence length="286" mass="31689">MGASCGGGGSYRTGKWRPLELFRGEKRNCNLSHERIGAICSIYETRPAHEVTPTDLSAMLAIYIDGQLRFRASSKEMEASFEFPTYESIVAQSAISQAELERFIGTTPAPGVERLTLFHWEAGKLKARKGKKDSAPASSPSSPAPRRLHGFFNVQVNYTKGIVFLSYSYLGISTPAVWSGIFRSIMAFTTALHDANFPTLPLPTHFCAPLYRIPPDAPVEKQHTHPSKWGGFGFVHVDDYVRGLGIDPRIFDEPGVLDPSLTPKVENFVVATHELREWCDSVDEKA</sequence>
<evidence type="ECO:0000313" key="1">
    <source>
        <dbReference type="EMBL" id="RKO82719.1"/>
    </source>
</evidence>
<name>A0A4P9VT90_9FUNG</name>
<evidence type="ECO:0000313" key="2">
    <source>
        <dbReference type="Proteomes" id="UP000269721"/>
    </source>
</evidence>
<gene>
    <name evidence="1" type="ORF">BDK51DRAFT_49992</name>
</gene>
<dbReference type="AlphaFoldDB" id="A0A4P9VT90"/>
<dbReference type="OrthoDB" id="2129662at2759"/>
<keyword evidence="2" id="KW-1185">Reference proteome</keyword>
<reference evidence="2" key="1">
    <citation type="journal article" date="2018" name="Nat. Microbiol.">
        <title>Leveraging single-cell genomics to expand the fungal tree of life.</title>
        <authorList>
            <person name="Ahrendt S.R."/>
            <person name="Quandt C.A."/>
            <person name="Ciobanu D."/>
            <person name="Clum A."/>
            <person name="Salamov A."/>
            <person name="Andreopoulos B."/>
            <person name="Cheng J.F."/>
            <person name="Woyke T."/>
            <person name="Pelin A."/>
            <person name="Henrissat B."/>
            <person name="Reynolds N.K."/>
            <person name="Benny G.L."/>
            <person name="Smith M.E."/>
            <person name="James T.Y."/>
            <person name="Grigoriev I.V."/>
        </authorList>
    </citation>
    <scope>NUCLEOTIDE SEQUENCE [LARGE SCALE GENOMIC DNA]</scope>
</reference>
<protein>
    <submittedName>
        <fullName evidence="1">Uncharacterized protein</fullName>
    </submittedName>
</protein>
<dbReference type="Proteomes" id="UP000269721">
    <property type="component" value="Unassembled WGS sequence"/>
</dbReference>
<proteinExistence type="predicted"/>